<feature type="compositionally biased region" description="Polar residues" evidence="1">
    <location>
        <begin position="251"/>
        <end position="260"/>
    </location>
</feature>
<dbReference type="EMBL" id="CAICTM010000395">
    <property type="protein sequence ID" value="CAB9509600.1"/>
    <property type="molecule type" value="Genomic_DNA"/>
</dbReference>
<evidence type="ECO:0000313" key="2">
    <source>
        <dbReference type="EMBL" id="CAB9509600.1"/>
    </source>
</evidence>
<organism evidence="2 3">
    <name type="scientific">Seminavis robusta</name>
    <dbReference type="NCBI Taxonomy" id="568900"/>
    <lineage>
        <taxon>Eukaryota</taxon>
        <taxon>Sar</taxon>
        <taxon>Stramenopiles</taxon>
        <taxon>Ochrophyta</taxon>
        <taxon>Bacillariophyta</taxon>
        <taxon>Bacillariophyceae</taxon>
        <taxon>Bacillariophycidae</taxon>
        <taxon>Naviculales</taxon>
        <taxon>Naviculaceae</taxon>
        <taxon>Seminavis</taxon>
    </lineage>
</organism>
<feature type="compositionally biased region" description="Polar residues" evidence="1">
    <location>
        <begin position="553"/>
        <end position="564"/>
    </location>
</feature>
<feature type="region of interest" description="Disordered" evidence="1">
    <location>
        <begin position="47"/>
        <end position="587"/>
    </location>
</feature>
<evidence type="ECO:0000256" key="1">
    <source>
        <dbReference type="SAM" id="MobiDB-lite"/>
    </source>
</evidence>
<dbReference type="AlphaFoldDB" id="A0A9N8DZT6"/>
<feature type="compositionally biased region" description="Basic and acidic residues" evidence="1">
    <location>
        <begin position="417"/>
        <end position="427"/>
    </location>
</feature>
<feature type="compositionally biased region" description="Basic residues" evidence="1">
    <location>
        <begin position="231"/>
        <end position="240"/>
    </location>
</feature>
<feature type="compositionally biased region" description="Polar residues" evidence="1">
    <location>
        <begin position="168"/>
        <end position="189"/>
    </location>
</feature>
<reference evidence="2" key="1">
    <citation type="submission" date="2020-06" db="EMBL/GenBank/DDBJ databases">
        <authorList>
            <consortium name="Plant Systems Biology data submission"/>
        </authorList>
    </citation>
    <scope>NUCLEOTIDE SEQUENCE</scope>
    <source>
        <strain evidence="2">D6</strain>
    </source>
</reference>
<feature type="compositionally biased region" description="Basic and acidic residues" evidence="1">
    <location>
        <begin position="56"/>
        <end position="73"/>
    </location>
</feature>
<keyword evidence="3" id="KW-1185">Reference proteome</keyword>
<sequence>MNLEVPEEPRASISTDTAAAAELEFGDWASFSIDDINLLNDSKLQLEQADNDDDGDKVVEEPVEPCWRDEQKSKLQSIISRQRDARKGVDCPSNTNTPLNKSKPEEQSAMKTSMNDNSNNKTEEQQRRRDNRRRGRMQDGSLGDSSATNTSRGRRTPSHSPTRAGMSGSDTASNGIRRTRSNRGLSASETSNNTTSFRRTRSSRGLSTEKDRRGGRRTPSTSPMPMDRSSSTRRLHRNHKVPVDMPPSRDSAGSNSSEASFTWKRCQTLEERPRRHPTADLRRAVTTERSPKRTRDLSPKSPKRSQSREDLVLTKRSTTSSRDDTLPRSPKRTHSKRDIMPKSVPKRTQSNKDDTLPKSPKRTQSMDLITPKSLPKRAQSKDDTMPPKSLPKRTQSKDDVALPKPATNKRLTSASSESKKSQSKDDVSLMPQPSTNKRSASASEDNSLDKEMNQGRRMALNPDAAEMVAADMKNNRRPAIVSRSTSASANEATKKSHRSGSTGSREEKASRTSKSSSSKKTNNKEEEDKDVLGYMPLLEEQGNDEDGDIPRRISSSKQRWSNARESLKTPPSLRSSTGPVEPAPNCKERRLQQLERKLKPTATNTQSMVVLL</sequence>
<dbReference type="Proteomes" id="UP001153069">
    <property type="component" value="Unassembled WGS sequence"/>
</dbReference>
<gene>
    <name evidence="2" type="ORF">SEMRO_396_G134320.1</name>
</gene>
<feature type="compositionally biased region" description="Polar residues" evidence="1">
    <location>
        <begin position="431"/>
        <end position="445"/>
    </location>
</feature>
<accession>A0A9N8DZT6</accession>
<feature type="compositionally biased region" description="Polar residues" evidence="1">
    <location>
        <begin position="109"/>
        <end position="120"/>
    </location>
</feature>
<comment type="caution">
    <text evidence="2">The sequence shown here is derived from an EMBL/GenBank/DDBJ whole genome shotgun (WGS) entry which is preliminary data.</text>
</comment>
<evidence type="ECO:0000313" key="3">
    <source>
        <dbReference type="Proteomes" id="UP001153069"/>
    </source>
</evidence>
<name>A0A9N8DZT6_9STRA</name>
<proteinExistence type="predicted"/>
<feature type="compositionally biased region" description="Basic and acidic residues" evidence="1">
    <location>
        <begin position="267"/>
        <end position="298"/>
    </location>
</feature>
<protein>
    <submittedName>
        <fullName evidence="2">Uncharacterized protein</fullName>
    </submittedName>
</protein>
<feature type="compositionally biased region" description="Polar residues" evidence="1">
    <location>
        <begin position="482"/>
        <end position="491"/>
    </location>
</feature>